<dbReference type="Gene3D" id="3.40.10.10">
    <property type="entry name" value="DNA Methylphosphotriester Repair Domain"/>
    <property type="match status" value="1"/>
</dbReference>
<dbReference type="GO" id="GO:0003700">
    <property type="term" value="F:DNA-binding transcription factor activity"/>
    <property type="evidence" value="ECO:0007669"/>
    <property type="project" value="InterPro"/>
</dbReference>
<dbReference type="GO" id="GO:0008725">
    <property type="term" value="F:DNA-3-methyladenine glycosylase activity"/>
    <property type="evidence" value="ECO:0007669"/>
    <property type="project" value="TreeGrafter"/>
</dbReference>
<dbReference type="InterPro" id="IPR010316">
    <property type="entry name" value="AlkA_N"/>
</dbReference>
<dbReference type="Pfam" id="PF12833">
    <property type="entry name" value="HTH_18"/>
    <property type="match status" value="1"/>
</dbReference>
<dbReference type="Gene3D" id="3.30.310.20">
    <property type="entry name" value="DNA-3-methyladenine glycosylase AlkA, N-terminal domain"/>
    <property type="match status" value="1"/>
</dbReference>
<dbReference type="Gene3D" id="1.10.10.60">
    <property type="entry name" value="Homeodomain-like"/>
    <property type="match status" value="1"/>
</dbReference>
<dbReference type="SUPFAM" id="SSF55945">
    <property type="entry name" value="TATA-box binding protein-like"/>
    <property type="match status" value="1"/>
</dbReference>
<dbReference type="GO" id="GO:0032993">
    <property type="term" value="C:protein-DNA complex"/>
    <property type="evidence" value="ECO:0007669"/>
    <property type="project" value="TreeGrafter"/>
</dbReference>
<evidence type="ECO:0000313" key="16">
    <source>
        <dbReference type="Proteomes" id="UP000466307"/>
    </source>
</evidence>
<dbReference type="GO" id="GO:0043916">
    <property type="term" value="F:DNA-7-methylguanine glycosylase activity"/>
    <property type="evidence" value="ECO:0007669"/>
    <property type="project" value="TreeGrafter"/>
</dbReference>
<evidence type="ECO:0000256" key="7">
    <source>
        <dbReference type="ARBA" id="ARBA00022763"/>
    </source>
</evidence>
<dbReference type="SUPFAM" id="SSF57884">
    <property type="entry name" value="Ada DNA repair protein, N-terminal domain (N-Ada 10)"/>
    <property type="match status" value="1"/>
</dbReference>
<dbReference type="GO" id="GO:0008168">
    <property type="term" value="F:methyltransferase activity"/>
    <property type="evidence" value="ECO:0007669"/>
    <property type="project" value="UniProtKB-KW"/>
</dbReference>
<proteinExistence type="predicted"/>
<dbReference type="InterPro" id="IPR009057">
    <property type="entry name" value="Homeodomain-like_sf"/>
</dbReference>
<dbReference type="EC" id="3.2.2.21" evidence="3"/>
<evidence type="ECO:0000256" key="5">
    <source>
        <dbReference type="ARBA" id="ARBA00022679"/>
    </source>
</evidence>
<feature type="domain" description="HTH araC/xylS-type" evidence="14">
    <location>
        <begin position="91"/>
        <end position="189"/>
    </location>
</feature>
<dbReference type="InterPro" id="IPR011257">
    <property type="entry name" value="DNA_glycosylase"/>
</dbReference>
<dbReference type="Gene3D" id="1.10.340.30">
    <property type="entry name" value="Hypothetical protein, domain 2"/>
    <property type="match status" value="1"/>
</dbReference>
<evidence type="ECO:0000256" key="6">
    <source>
        <dbReference type="ARBA" id="ARBA00022723"/>
    </source>
</evidence>
<dbReference type="PANTHER" id="PTHR43003:SF13">
    <property type="entry name" value="DNA-3-METHYLADENINE GLYCOSYLASE 2"/>
    <property type="match status" value="1"/>
</dbReference>
<dbReference type="GO" id="GO:0005737">
    <property type="term" value="C:cytoplasm"/>
    <property type="evidence" value="ECO:0007669"/>
    <property type="project" value="TreeGrafter"/>
</dbReference>
<evidence type="ECO:0000256" key="12">
    <source>
        <dbReference type="ARBA" id="ARBA00023163"/>
    </source>
</evidence>
<keyword evidence="12" id="KW-0804">Transcription</keyword>
<organism evidence="15 16">
    <name type="scientific">Gordonia desulfuricans</name>
    <dbReference type="NCBI Taxonomy" id="89051"/>
    <lineage>
        <taxon>Bacteria</taxon>
        <taxon>Bacillati</taxon>
        <taxon>Actinomycetota</taxon>
        <taxon>Actinomycetes</taxon>
        <taxon>Mycobacteriales</taxon>
        <taxon>Gordoniaceae</taxon>
        <taxon>Gordonia</taxon>
    </lineage>
</organism>
<keyword evidence="16" id="KW-1185">Reference proteome</keyword>
<dbReference type="SUPFAM" id="SSF48150">
    <property type="entry name" value="DNA-glycosylase"/>
    <property type="match status" value="1"/>
</dbReference>
<dbReference type="GO" id="GO:0032259">
    <property type="term" value="P:methylation"/>
    <property type="evidence" value="ECO:0007669"/>
    <property type="project" value="UniProtKB-KW"/>
</dbReference>
<dbReference type="InterPro" id="IPR035451">
    <property type="entry name" value="Ada-like_dom_sf"/>
</dbReference>
<protein>
    <recommendedName>
        <fullName evidence="3">DNA-3-methyladenine glycosylase II</fullName>
        <ecNumber evidence="3">3.2.2.21</ecNumber>
    </recommendedName>
</protein>
<dbReference type="SMART" id="SM00478">
    <property type="entry name" value="ENDO3c"/>
    <property type="match status" value="1"/>
</dbReference>
<evidence type="ECO:0000256" key="2">
    <source>
        <dbReference type="ARBA" id="ARBA00001947"/>
    </source>
</evidence>
<keyword evidence="10" id="KW-0238">DNA-binding</keyword>
<dbReference type="Gene3D" id="1.10.1670.10">
    <property type="entry name" value="Helix-hairpin-Helix base-excision DNA repair enzymes (C-terminal)"/>
    <property type="match status" value="1"/>
</dbReference>
<dbReference type="GO" id="GO:0006285">
    <property type="term" value="P:base-excision repair, AP site formation"/>
    <property type="evidence" value="ECO:0007669"/>
    <property type="project" value="TreeGrafter"/>
</dbReference>
<keyword evidence="6" id="KW-0479">Metal-binding</keyword>
<name>A0A7K3LI79_9ACTN</name>
<dbReference type="GO" id="GO:0043565">
    <property type="term" value="F:sequence-specific DNA binding"/>
    <property type="evidence" value="ECO:0007669"/>
    <property type="project" value="InterPro"/>
</dbReference>
<dbReference type="InterPro" id="IPR023170">
    <property type="entry name" value="HhH_base_excis_C"/>
</dbReference>
<dbReference type="AlphaFoldDB" id="A0A7K3LI79"/>
<dbReference type="InterPro" id="IPR051912">
    <property type="entry name" value="Alkylbase_DNA_Glycosylase/TA"/>
</dbReference>
<reference evidence="15 16" key="1">
    <citation type="submission" date="2020-01" db="EMBL/GenBank/DDBJ databases">
        <title>Investigation of new actinobacteria for the biodesulphurisation of diesel fuel.</title>
        <authorList>
            <person name="Athi Narayanan S.M."/>
        </authorList>
    </citation>
    <scope>NUCLEOTIDE SEQUENCE [LARGE SCALE GENOMIC DNA]</scope>
    <source>
        <strain evidence="15 16">213E</strain>
    </source>
</reference>
<dbReference type="InterPro" id="IPR003265">
    <property type="entry name" value="HhH-GPD_domain"/>
</dbReference>
<dbReference type="InterPro" id="IPR037046">
    <property type="entry name" value="AlkA_N_sf"/>
</dbReference>
<evidence type="ECO:0000256" key="10">
    <source>
        <dbReference type="ARBA" id="ARBA00023125"/>
    </source>
</evidence>
<dbReference type="PANTHER" id="PTHR43003">
    <property type="entry name" value="DNA-3-METHYLADENINE GLYCOSYLASE"/>
    <property type="match status" value="1"/>
</dbReference>
<keyword evidence="4" id="KW-0489">Methyltransferase</keyword>
<dbReference type="RefSeq" id="WP_059037034.1">
    <property type="nucleotide sequence ID" value="NZ_JAADZU010000001.1"/>
</dbReference>
<dbReference type="Pfam" id="PF06029">
    <property type="entry name" value="AlkA_N"/>
    <property type="match status" value="1"/>
</dbReference>
<gene>
    <name evidence="15" type="ORF">GYA93_00045</name>
</gene>
<evidence type="ECO:0000256" key="8">
    <source>
        <dbReference type="ARBA" id="ARBA00022833"/>
    </source>
</evidence>
<keyword evidence="9" id="KW-0805">Transcription regulation</keyword>
<evidence type="ECO:0000256" key="9">
    <source>
        <dbReference type="ARBA" id="ARBA00023015"/>
    </source>
</evidence>
<evidence type="ECO:0000256" key="11">
    <source>
        <dbReference type="ARBA" id="ARBA00023159"/>
    </source>
</evidence>
<accession>A0A7K3LI79</accession>
<dbReference type="GO" id="GO:0032131">
    <property type="term" value="F:alkylated DNA binding"/>
    <property type="evidence" value="ECO:0007669"/>
    <property type="project" value="TreeGrafter"/>
</dbReference>
<evidence type="ECO:0000313" key="15">
    <source>
        <dbReference type="EMBL" id="NDK87978.1"/>
    </source>
</evidence>
<dbReference type="SMART" id="SM00342">
    <property type="entry name" value="HTH_ARAC"/>
    <property type="match status" value="1"/>
</dbReference>
<dbReference type="Pfam" id="PF02805">
    <property type="entry name" value="Ada_Zn_binding"/>
    <property type="match status" value="1"/>
</dbReference>
<comment type="caution">
    <text evidence="15">The sequence shown here is derived from an EMBL/GenBank/DDBJ whole genome shotgun (WGS) entry which is preliminary data.</text>
</comment>
<evidence type="ECO:0000256" key="3">
    <source>
        <dbReference type="ARBA" id="ARBA00012000"/>
    </source>
</evidence>
<dbReference type="GO" id="GO:0006307">
    <property type="term" value="P:DNA alkylation repair"/>
    <property type="evidence" value="ECO:0007669"/>
    <property type="project" value="TreeGrafter"/>
</dbReference>
<evidence type="ECO:0000256" key="4">
    <source>
        <dbReference type="ARBA" id="ARBA00022603"/>
    </source>
</evidence>
<dbReference type="SUPFAM" id="SSF46689">
    <property type="entry name" value="Homeodomain-like"/>
    <property type="match status" value="1"/>
</dbReference>
<evidence type="ECO:0000259" key="14">
    <source>
        <dbReference type="PROSITE" id="PS01124"/>
    </source>
</evidence>
<keyword evidence="7" id="KW-0227">DNA damage</keyword>
<keyword evidence="13" id="KW-0234">DNA repair</keyword>
<keyword evidence="11" id="KW-0010">Activator</keyword>
<comment type="catalytic activity">
    <reaction evidence="1">
        <text>Hydrolysis of alkylated DNA, releasing 3-methyladenine, 3-methylguanine, 7-methylguanine and 7-methyladenine.</text>
        <dbReference type="EC" id="3.2.2.21"/>
    </reaction>
</comment>
<sequence length="503" mass="53744">MTTTVDLDFDRCYRALQARDTRFDGQFFVAVRTTGIYCRPSCPSRTPLPRNVDFVVTAATAQARGFRACLRCLPDAVPGSPRWNLGADLSARAMRLISDGTVERDGVGGLARRLGYSQRHLTRVLTAELGAGPLALARAHRATNARILTQCTELPMGEVAFAAGFASIRQFNDTIREVFGVTPTQLRARRRAPTPAVGADASSDDSPVIVLRLAHRRPFDAAWLGHRLAAHAVAGVEELVPDPEGGWSYRRVLDLAHGPALAVISPADGYLLTRLEHLDLRDLGAAVNRLRRLFDLDADTAAVGEALSADAVLAPVVAAAPGVRLPGSVDGAETVIRTMIGQQISVAAARTHIAALVARLGEPTGWPGGWRRFPTAATIAASGAAVLTGPQRRIRAIVETASAIAGDSVELHAGVAASDLHAQLLALPGIGPWTADQVALQITGDPDILLHHDLVVRHAAADLGLNLADTAHWSPWRSYASMHLWRHRLFTPTLATPSPEEHP</sequence>
<comment type="cofactor">
    <cofactor evidence="2">
        <name>Zn(2+)</name>
        <dbReference type="ChEBI" id="CHEBI:29105"/>
    </cofactor>
</comment>
<dbReference type="InterPro" id="IPR018060">
    <property type="entry name" value="HTH_AraC"/>
</dbReference>
<evidence type="ECO:0000256" key="13">
    <source>
        <dbReference type="ARBA" id="ARBA00023204"/>
    </source>
</evidence>
<dbReference type="SMART" id="SM01009">
    <property type="entry name" value="AlkA_N"/>
    <property type="match status" value="1"/>
</dbReference>
<dbReference type="FunFam" id="3.40.10.10:FF:000001">
    <property type="entry name" value="DNA-3-methyladenine glycosylase 2"/>
    <property type="match status" value="1"/>
</dbReference>
<dbReference type="Proteomes" id="UP000466307">
    <property type="component" value="Unassembled WGS sequence"/>
</dbReference>
<dbReference type="GO" id="GO:0008270">
    <property type="term" value="F:zinc ion binding"/>
    <property type="evidence" value="ECO:0007669"/>
    <property type="project" value="InterPro"/>
</dbReference>
<keyword evidence="5" id="KW-0808">Transferase</keyword>
<dbReference type="EMBL" id="JAADZU010000001">
    <property type="protein sequence ID" value="NDK87978.1"/>
    <property type="molecule type" value="Genomic_DNA"/>
</dbReference>
<dbReference type="PROSITE" id="PS01124">
    <property type="entry name" value="HTH_ARAC_FAMILY_2"/>
    <property type="match status" value="1"/>
</dbReference>
<keyword evidence="8" id="KW-0862">Zinc</keyword>
<dbReference type="CDD" id="cd00056">
    <property type="entry name" value="ENDO3c"/>
    <property type="match status" value="1"/>
</dbReference>
<evidence type="ECO:0000256" key="1">
    <source>
        <dbReference type="ARBA" id="ARBA00000086"/>
    </source>
</evidence>
<dbReference type="InterPro" id="IPR004026">
    <property type="entry name" value="Ada_DNA_repair_Zn-bd"/>
</dbReference>